<dbReference type="InterPro" id="IPR009014">
    <property type="entry name" value="Transketo_C/PFOR_II"/>
</dbReference>
<dbReference type="CDD" id="cd07033">
    <property type="entry name" value="TPP_PYR_DXS_TK_like"/>
    <property type="match status" value="1"/>
</dbReference>
<feature type="domain" description="Transketolase-like pyrimidine-binding" evidence="1">
    <location>
        <begin position="1"/>
        <end position="111"/>
    </location>
</feature>
<organism evidence="2">
    <name type="scientific">marine metagenome</name>
    <dbReference type="NCBI Taxonomy" id="408172"/>
    <lineage>
        <taxon>unclassified sequences</taxon>
        <taxon>metagenomes</taxon>
        <taxon>ecological metagenomes</taxon>
    </lineage>
</organism>
<dbReference type="Gene3D" id="3.40.50.920">
    <property type="match status" value="1"/>
</dbReference>
<dbReference type="InterPro" id="IPR029061">
    <property type="entry name" value="THDP-binding"/>
</dbReference>
<evidence type="ECO:0000259" key="1">
    <source>
        <dbReference type="Pfam" id="PF02779"/>
    </source>
</evidence>
<sequence length="246" mass="26749">EQNLISVSAGLANLGYRPFAYAISNFATIRCLEQIRNDVVLHEYPITILGTSTGYDNAPLGPTHHIVDDWGLISAIPGVDIYCPSTMTYAANLVDHVLSVGRPAYVRIPKGGSDTVGTTDHLVKVAGRSGGTLLATYGSAAQACLDAAGREPKLSVLIFNRLRPLEDEDLVRAISPHDRVVVVEDHFADSGLYGALCRLVVRHRLNVRVESVAPDGYTLEVGTNPEYFARRFGFDADSLIDRWLEA</sequence>
<dbReference type="Pfam" id="PF02779">
    <property type="entry name" value="Transket_pyr"/>
    <property type="match status" value="1"/>
</dbReference>
<dbReference type="PANTHER" id="PTHR43825">
    <property type="entry name" value="PYRUVATE DEHYDROGENASE E1 COMPONENT"/>
    <property type="match status" value="1"/>
</dbReference>
<dbReference type="Gene3D" id="3.40.50.970">
    <property type="match status" value="1"/>
</dbReference>
<dbReference type="SUPFAM" id="SSF52922">
    <property type="entry name" value="TK C-terminal domain-like"/>
    <property type="match status" value="1"/>
</dbReference>
<accession>A0A382W2Y1</accession>
<dbReference type="PANTHER" id="PTHR43825:SF5">
    <property type="entry name" value="HYPOTHETICAL TRANSKETOLASE FAMILY PROTEIN"/>
    <property type="match status" value="1"/>
</dbReference>
<name>A0A382W2Y1_9ZZZZ</name>
<proteinExistence type="predicted"/>
<dbReference type="InterPro" id="IPR005475">
    <property type="entry name" value="Transketolase-like_Pyr-bd"/>
</dbReference>
<reference evidence="2" key="1">
    <citation type="submission" date="2018-05" db="EMBL/GenBank/DDBJ databases">
        <authorList>
            <person name="Lanie J.A."/>
            <person name="Ng W.-L."/>
            <person name="Kazmierczak K.M."/>
            <person name="Andrzejewski T.M."/>
            <person name="Davidsen T.M."/>
            <person name="Wayne K.J."/>
            <person name="Tettelin H."/>
            <person name="Glass J.I."/>
            <person name="Rusch D."/>
            <person name="Podicherti R."/>
            <person name="Tsui H.-C.T."/>
            <person name="Winkler M.E."/>
        </authorList>
    </citation>
    <scope>NUCLEOTIDE SEQUENCE</scope>
</reference>
<dbReference type="EMBL" id="UINC01156617">
    <property type="protein sequence ID" value="SVD53137.1"/>
    <property type="molecule type" value="Genomic_DNA"/>
</dbReference>
<dbReference type="InterPro" id="IPR051157">
    <property type="entry name" value="PDH/Transketolase"/>
</dbReference>
<evidence type="ECO:0000313" key="2">
    <source>
        <dbReference type="EMBL" id="SVD53137.1"/>
    </source>
</evidence>
<gene>
    <name evidence="2" type="ORF">METZ01_LOCUS405991</name>
</gene>
<dbReference type="SUPFAM" id="SSF52518">
    <property type="entry name" value="Thiamin diphosphate-binding fold (THDP-binding)"/>
    <property type="match status" value="1"/>
</dbReference>
<feature type="non-terminal residue" evidence="2">
    <location>
        <position position="1"/>
    </location>
</feature>
<protein>
    <recommendedName>
        <fullName evidence="1">Transketolase-like pyrimidine-binding domain-containing protein</fullName>
    </recommendedName>
</protein>
<dbReference type="AlphaFoldDB" id="A0A382W2Y1"/>